<gene>
    <name evidence="1" type="ORF">WKW77_15250</name>
</gene>
<evidence type="ECO:0000313" key="2">
    <source>
        <dbReference type="Proteomes" id="UP001365846"/>
    </source>
</evidence>
<protein>
    <recommendedName>
        <fullName evidence="3">Secreted protein</fullName>
    </recommendedName>
</protein>
<name>A0ABU8VFW3_9BURK</name>
<keyword evidence="2" id="KW-1185">Reference proteome</keyword>
<proteinExistence type="predicted"/>
<evidence type="ECO:0008006" key="3">
    <source>
        <dbReference type="Google" id="ProtNLM"/>
    </source>
</evidence>
<organism evidence="1 2">
    <name type="scientific">Variovorax ureilyticus</name>
    <dbReference type="NCBI Taxonomy" id="1836198"/>
    <lineage>
        <taxon>Bacteria</taxon>
        <taxon>Pseudomonadati</taxon>
        <taxon>Pseudomonadota</taxon>
        <taxon>Betaproteobacteria</taxon>
        <taxon>Burkholderiales</taxon>
        <taxon>Comamonadaceae</taxon>
        <taxon>Variovorax</taxon>
    </lineage>
</organism>
<evidence type="ECO:0000313" key="1">
    <source>
        <dbReference type="EMBL" id="MEJ8812440.1"/>
    </source>
</evidence>
<dbReference type="Proteomes" id="UP001365846">
    <property type="component" value="Unassembled WGS sequence"/>
</dbReference>
<accession>A0ABU8VFW3</accession>
<reference evidence="1 2" key="1">
    <citation type="submission" date="2024-03" db="EMBL/GenBank/DDBJ databases">
        <title>Novel species of the genus Variovorax.</title>
        <authorList>
            <person name="Liu Q."/>
            <person name="Xin Y.-H."/>
        </authorList>
    </citation>
    <scope>NUCLEOTIDE SEQUENCE [LARGE SCALE GENOMIC DNA]</scope>
    <source>
        <strain evidence="1 2">KACC 18899</strain>
    </source>
</reference>
<dbReference type="RefSeq" id="WP_340357702.1">
    <property type="nucleotide sequence ID" value="NZ_JBBKZU010000006.1"/>
</dbReference>
<dbReference type="EMBL" id="JBBKZU010000006">
    <property type="protein sequence ID" value="MEJ8812440.1"/>
    <property type="molecule type" value="Genomic_DNA"/>
</dbReference>
<sequence>MLACVLVLVAALALREFYLEHWLGRSMCIRRQRKGLTTVEVRRRVAMERLPSSVSDYPVPREERILVKRVAGVVLWHREVSVGLPLSACEHLQDVTAQEFDRAFPSWLRLKNAN</sequence>
<comment type="caution">
    <text evidence="1">The sequence shown here is derived from an EMBL/GenBank/DDBJ whole genome shotgun (WGS) entry which is preliminary data.</text>
</comment>